<sequence>MKREIVKYGAKVLTEKASPVTEFDAALEQLVADMFETMYDAPGVGLAAPQVGVSRRLFVMDCSKEKNRQFVFINPEILQTEGTQVGDEGCLSFPGIYFDVERAARVIVRAQNVKGEWFEGDFLDLEARCVLHEYDHLQGELFIEKAGLLRRELIRRKIQKLKREGKW</sequence>
<dbReference type="PANTHER" id="PTHR10458:SF22">
    <property type="entry name" value="PEPTIDE DEFORMYLASE"/>
    <property type="match status" value="1"/>
</dbReference>
<dbReference type="Proteomes" id="UP000677668">
    <property type="component" value="Chromosome 1"/>
</dbReference>
<comment type="catalytic activity">
    <reaction evidence="2">
        <text>N-terminal N-formyl-L-methionyl-[peptide] + H2O = N-terminal L-methionyl-[peptide] + formate</text>
        <dbReference type="Rhea" id="RHEA:24420"/>
        <dbReference type="Rhea" id="RHEA-COMP:10639"/>
        <dbReference type="Rhea" id="RHEA-COMP:10640"/>
        <dbReference type="ChEBI" id="CHEBI:15377"/>
        <dbReference type="ChEBI" id="CHEBI:15740"/>
        <dbReference type="ChEBI" id="CHEBI:49298"/>
        <dbReference type="ChEBI" id="CHEBI:64731"/>
        <dbReference type="EC" id="3.5.1.88"/>
    </reaction>
</comment>
<dbReference type="Pfam" id="PF01327">
    <property type="entry name" value="Pep_deformylase"/>
    <property type="match status" value="1"/>
</dbReference>
<dbReference type="EC" id="3.5.1.88" evidence="2"/>
<keyword evidence="2 3" id="KW-0378">Hydrolase</keyword>
<dbReference type="SUPFAM" id="SSF56420">
    <property type="entry name" value="Peptide deformylase"/>
    <property type="match status" value="1"/>
</dbReference>
<evidence type="ECO:0000313" key="4">
    <source>
        <dbReference type="Proteomes" id="UP000677668"/>
    </source>
</evidence>
<feature type="binding site" evidence="2">
    <location>
        <position position="132"/>
    </location>
    <ligand>
        <name>Fe cation</name>
        <dbReference type="ChEBI" id="CHEBI:24875"/>
    </ligand>
</feature>
<dbReference type="GO" id="GO:0042586">
    <property type="term" value="F:peptide deformylase activity"/>
    <property type="evidence" value="ECO:0007669"/>
    <property type="project" value="UniProtKB-EC"/>
</dbReference>
<dbReference type="Gene3D" id="3.90.45.10">
    <property type="entry name" value="Peptide deformylase"/>
    <property type="match status" value="1"/>
</dbReference>
<dbReference type="NCBIfam" id="TIGR00079">
    <property type="entry name" value="pept_deformyl"/>
    <property type="match status" value="1"/>
</dbReference>
<organism evidence="3 4">
    <name type="scientific">Chloracidobacterium sp. N</name>
    <dbReference type="NCBI Taxonomy" id="2821540"/>
    <lineage>
        <taxon>Bacteria</taxon>
        <taxon>Pseudomonadati</taxon>
        <taxon>Acidobacteriota</taxon>
        <taxon>Terriglobia</taxon>
        <taxon>Terriglobales</taxon>
        <taxon>Acidobacteriaceae</taxon>
        <taxon>Chloracidobacterium</taxon>
        <taxon>Chloracidobacterium aggregatum</taxon>
    </lineage>
</organism>
<dbReference type="PRINTS" id="PR01576">
    <property type="entry name" value="PDEFORMYLASE"/>
</dbReference>
<feature type="binding site" evidence="2">
    <location>
        <position position="90"/>
    </location>
    <ligand>
        <name>Fe cation</name>
        <dbReference type="ChEBI" id="CHEBI:24875"/>
    </ligand>
</feature>
<dbReference type="PIRSF" id="PIRSF004749">
    <property type="entry name" value="Pep_def"/>
    <property type="match status" value="1"/>
</dbReference>
<evidence type="ECO:0000313" key="3">
    <source>
        <dbReference type="EMBL" id="QUV93204.1"/>
    </source>
</evidence>
<reference evidence="3 4" key="1">
    <citation type="submission" date="2021-03" db="EMBL/GenBank/DDBJ databases">
        <title>Genomic and phenotypic characterization of Chloracidobacterium isolates provides evidence for multiple species.</title>
        <authorList>
            <person name="Saini M.K."/>
            <person name="Costas A.M.G."/>
            <person name="Tank M."/>
            <person name="Bryant D.A."/>
        </authorList>
    </citation>
    <scope>NUCLEOTIDE SEQUENCE [LARGE SCALE GENOMIC DNA]</scope>
    <source>
        <strain evidence="3 4">N</strain>
    </source>
</reference>
<comment type="cofactor">
    <cofactor evidence="2">
        <name>Fe(2+)</name>
        <dbReference type="ChEBI" id="CHEBI:29033"/>
    </cofactor>
    <text evidence="2">Binds 1 Fe(2+) ion.</text>
</comment>
<keyword evidence="2" id="KW-0648">Protein biosynthesis</keyword>
<evidence type="ECO:0000256" key="1">
    <source>
        <dbReference type="ARBA" id="ARBA00010759"/>
    </source>
</evidence>
<dbReference type="InterPro" id="IPR023635">
    <property type="entry name" value="Peptide_deformylase"/>
</dbReference>
<dbReference type="PANTHER" id="PTHR10458">
    <property type="entry name" value="PEPTIDE DEFORMYLASE"/>
    <property type="match status" value="1"/>
</dbReference>
<comment type="function">
    <text evidence="2">Removes the formyl group from the N-terminal Met of newly synthesized proteins. Requires at least a dipeptide for an efficient rate of reaction. N-terminal L-methionine is a prerequisite for activity but the enzyme has broad specificity at other positions.</text>
</comment>
<dbReference type="CDD" id="cd00487">
    <property type="entry name" value="Pep_deformylase"/>
    <property type="match status" value="1"/>
</dbReference>
<dbReference type="EMBL" id="CP072642">
    <property type="protein sequence ID" value="QUV93204.1"/>
    <property type="molecule type" value="Genomic_DNA"/>
</dbReference>
<dbReference type="HAMAP" id="MF_00163">
    <property type="entry name" value="Pep_deformylase"/>
    <property type="match status" value="1"/>
</dbReference>
<accession>A0ABX8AWZ8</accession>
<keyword evidence="2" id="KW-0408">Iron</keyword>
<feature type="active site" evidence="2">
    <location>
        <position position="133"/>
    </location>
</feature>
<feature type="binding site" evidence="2">
    <location>
        <position position="136"/>
    </location>
    <ligand>
        <name>Fe cation</name>
        <dbReference type="ChEBI" id="CHEBI:24875"/>
    </ligand>
</feature>
<dbReference type="RefSeq" id="WP_211421602.1">
    <property type="nucleotide sequence ID" value="NZ_CP072642.1"/>
</dbReference>
<dbReference type="InterPro" id="IPR036821">
    <property type="entry name" value="Peptide_deformylase_sf"/>
</dbReference>
<keyword evidence="4" id="KW-1185">Reference proteome</keyword>
<dbReference type="NCBIfam" id="NF001159">
    <property type="entry name" value="PRK00150.1-3"/>
    <property type="match status" value="1"/>
</dbReference>
<proteinExistence type="inferred from homology"/>
<comment type="similarity">
    <text evidence="1 2">Belongs to the polypeptide deformylase family.</text>
</comment>
<name>A0ABX8AWZ8_9BACT</name>
<protein>
    <recommendedName>
        <fullName evidence="2">Peptide deformylase</fullName>
        <shortName evidence="2">PDF</shortName>
        <ecNumber evidence="2">3.5.1.88</ecNumber>
    </recommendedName>
    <alternativeName>
        <fullName evidence="2">Polypeptide deformylase</fullName>
    </alternativeName>
</protein>
<gene>
    <name evidence="2 3" type="primary">def</name>
    <name evidence="3" type="ORF">J8C05_07400</name>
</gene>
<keyword evidence="2" id="KW-0479">Metal-binding</keyword>
<evidence type="ECO:0000256" key="2">
    <source>
        <dbReference type="HAMAP-Rule" id="MF_00163"/>
    </source>
</evidence>